<sequence>MINNRWKQKNTSELLRNGISIALKAAIAIALITSLAVTSTSAAGFNRQHRVKRQLPTSPTTTTTTTISPPKTSAIRWKPQVFVVLRNEKLNVSLFTVTSSLNTNVNLNFKFSNSSSVASSLFSITPNAGIVSKKTEFPSSVFKVDFEVEASNSGVVETSYPVTVQIVSRGPDDRIFTNRPYPMWTVIDIWTRPYTVIQTLQSVDVAQYGATDVTYVMEQATSDGGSSFAVDALSGDVYVTGRHQFINNSLYSLLISARSSAAKVAASASSMPSLASTFAQALNVQVGIRNPQFFESPYNITFLESSTPDSVIGKIEAKSFQNLPLTISISPSLTDHPIFSFNPATNEVRLKKSLSYLTDVRGYFFTATASEQYTNFGAITQVAFTLLPVNHAPEFAVAHYARYDVLESTAVGTELLKMSVRDYDPGALGFLTFNCSVDTFRAEMAPDGMVSLKINKPLDFESIIGQRYTLQVVAVDGGVPALTGSTEVQIWVTNTNNKAPVFEPANQQVTIQEGAATGLVVYYVQAYDPDGDDLTFNLIGGKIVVFDGLMCIQSQVSLPTSYFNLDPSSGKITLSNDIVPGNNDIASFILTISITDTGSCCQTPGQTHTVTGTVVVNVFRVNTQPTFKECKIYQPTVVEDASADLNTSILNMTATDNDSGPNGELEYRIFGEEKNFFLVRESKTLPKTAELYLQQSISRSSTNLYKFNDTFKLPVVVKVQDKGSPRLSTNCFLFVTIQTINKKAPVFDYQEQNAYYYTPLSQPGDNILRVFAFDEDFGLNGEIYYYFDSTYTGLNSNLCGNSVFVDRNSGWITWSGGDLSPKIITCSVIASDKGRPPLTSQPTFITIELFASNDFIPPKWDKLNGVEIDNAFFEVPENTAANQPFLSLKATLYNDTTIDYFIPTESISVLNGDHSFDIRKNSTWMSIIVATPLKESNQMPFYYLRCRAFIMSKRDATQKIVTIARLKVNIKDVNNQAPRFLGMDSNGGYPASVTQYSKNGDFVAFVTAIDSDKDWPNNKITYSLMNTADSSLFSIDSLTGEIKVNSFQTGGQPIFNPDIKKVYTLTVIATDGAPSTINGPLPNNATAQVQIVVNGGKADSPYFSQNFSTSLSESVTRNSTVLLATVAPSTTPLNKVYTPQYNIQGGNVGRKFAVDNNTGRIYTVGELDAMKITYVSVTLLSDQNRRPPTFSAAEYLYSKNDVIEKDSQSVNKVIAQIQATSPSNNQPITYSSSQPDNFVVSSSGQVSIVRPLSRDPPNGFSPQQVNVIADNGLTRGYSVVTLPLIDINDNTPLFDLCCVAGRVNEKMPSNTSVMTLKANDADSGRNAEVDFSLVDPSDYFSVQPDGLIMTRVSLTMDKQKHTLKVRVTDRGAPSPETFVDIYVNEVSDFVPSFPLQSYQDTIPEKLPVGSLATSVSVTDRDMLDTVSYTLMDKPGSQDAAFFYVDSLQVFDGLYSENNAKRYSSASIKISKIIDFDSNRKSTYSFILSAQDSAQRSTTTQVTIAVRDINDHAPAFLPQSKNVSISELDPVGKSVATFAATDADSGDNAKYSIDYENTDPKFNFKIDSLTGAVTIRSRLDYEWRSSMKVNILAVDLGTPAQTGTATMFVTVTNEVDSPPIIKFNSSPYSNSNNIQDAPIVVRSNLQRSQPVSCLNAIDPDSNNINGLNFDLVCTNPNQRCSDFTIGNDGCLRANRDGYSRSNLGFDSYNIPVKVTKSGTQSTTQDVKLLIEGTDSVQPTNGAKHADVMNFVGENGAFSSIPLGNVFISDPDAWDINKDTFTIQNPNTYFRLLG</sequence>
<feature type="transmembrane region" description="Helical" evidence="9">
    <location>
        <begin position="21"/>
        <end position="45"/>
    </location>
</feature>
<dbReference type="eggNOG" id="KOG3594">
    <property type="taxonomic scope" value="Eukaryota"/>
</dbReference>
<feature type="compositionally biased region" description="Low complexity" evidence="8">
    <location>
        <begin position="56"/>
        <end position="71"/>
    </location>
</feature>
<dbReference type="InterPro" id="IPR002126">
    <property type="entry name" value="Cadherin-like_dom"/>
</dbReference>
<dbReference type="HOGENOM" id="CLU_238315_0_0_1"/>
<dbReference type="SMART" id="SM00112">
    <property type="entry name" value="CA"/>
    <property type="match status" value="12"/>
</dbReference>
<reference evidence="11 13" key="2">
    <citation type="journal article" date="2013" name="Nature">
        <title>Insights into bilaterian evolution from three spiralian genomes.</title>
        <authorList>
            <person name="Simakov O."/>
            <person name="Marletaz F."/>
            <person name="Cho S.J."/>
            <person name="Edsinger-Gonzales E."/>
            <person name="Havlak P."/>
            <person name="Hellsten U."/>
            <person name="Kuo D.H."/>
            <person name="Larsson T."/>
            <person name="Lv J."/>
            <person name="Arendt D."/>
            <person name="Savage R."/>
            <person name="Osoegawa K."/>
            <person name="de Jong P."/>
            <person name="Grimwood J."/>
            <person name="Chapman J.A."/>
            <person name="Shapiro H."/>
            <person name="Aerts A."/>
            <person name="Otillar R.P."/>
            <person name="Terry A.Y."/>
            <person name="Boore J.L."/>
            <person name="Grigoriev I.V."/>
            <person name="Lindberg D.R."/>
            <person name="Seaver E.C."/>
            <person name="Weisblat D.A."/>
            <person name="Putnam N.H."/>
            <person name="Rokhsar D.S."/>
        </authorList>
    </citation>
    <scope>NUCLEOTIDE SEQUENCE</scope>
</reference>
<feature type="domain" description="Cadherin" evidence="10">
    <location>
        <begin position="405"/>
        <end position="502"/>
    </location>
</feature>
<accession>T1F353</accession>
<feature type="domain" description="Cadherin" evidence="10">
    <location>
        <begin position="1394"/>
        <end position="1515"/>
    </location>
</feature>
<dbReference type="PROSITE" id="PS50268">
    <property type="entry name" value="CADHERIN_2"/>
    <property type="match status" value="11"/>
</dbReference>
<keyword evidence="5 9" id="KW-1133">Transmembrane helix</keyword>
<dbReference type="KEGG" id="hro:HELRODRAFT_170509"/>
<evidence type="ECO:0000256" key="6">
    <source>
        <dbReference type="ARBA" id="ARBA00023136"/>
    </source>
</evidence>
<dbReference type="Proteomes" id="UP000015101">
    <property type="component" value="Unassembled WGS sequence"/>
</dbReference>
<evidence type="ECO:0000256" key="7">
    <source>
        <dbReference type="PROSITE-ProRule" id="PRU00043"/>
    </source>
</evidence>
<dbReference type="EnsemblMetazoa" id="HelroT170509">
    <property type="protein sequence ID" value="HelroP170509"/>
    <property type="gene ID" value="HelroG170509"/>
</dbReference>
<evidence type="ECO:0000256" key="4">
    <source>
        <dbReference type="ARBA" id="ARBA00022837"/>
    </source>
</evidence>
<dbReference type="GO" id="GO:0044331">
    <property type="term" value="P:cell-cell adhesion mediated by cadherin"/>
    <property type="evidence" value="ECO:0000318"/>
    <property type="project" value="GO_Central"/>
</dbReference>
<dbReference type="PRINTS" id="PR00205">
    <property type="entry name" value="CADHERIN"/>
</dbReference>
<feature type="domain" description="Cadherin" evidence="10">
    <location>
        <begin position="1516"/>
        <end position="1620"/>
    </location>
</feature>
<dbReference type="GO" id="GO:0005912">
    <property type="term" value="C:adherens junction"/>
    <property type="evidence" value="ECO:0000318"/>
    <property type="project" value="GO_Central"/>
</dbReference>
<dbReference type="InterPro" id="IPR015919">
    <property type="entry name" value="Cadherin-like_sf"/>
</dbReference>
<evidence type="ECO:0000256" key="9">
    <source>
        <dbReference type="SAM" id="Phobius"/>
    </source>
</evidence>
<keyword evidence="3" id="KW-0677">Repeat</keyword>
<protein>
    <recommendedName>
        <fullName evidence="10">Cadherin domain-containing protein</fullName>
    </recommendedName>
</protein>
<feature type="domain" description="Cadherin" evidence="10">
    <location>
        <begin position="1303"/>
        <end position="1393"/>
    </location>
</feature>
<dbReference type="OrthoDB" id="6079678at2759"/>
<dbReference type="GO" id="GO:0007156">
    <property type="term" value="P:homophilic cell adhesion via plasma membrane adhesion molecules"/>
    <property type="evidence" value="ECO:0007669"/>
    <property type="project" value="InterPro"/>
</dbReference>
<evidence type="ECO:0000256" key="8">
    <source>
        <dbReference type="SAM" id="MobiDB-lite"/>
    </source>
</evidence>
<dbReference type="GeneID" id="20203252"/>
<proteinExistence type="predicted"/>
<dbReference type="EMBL" id="AMQM01003577">
    <property type="status" value="NOT_ANNOTATED_CDS"/>
    <property type="molecule type" value="Genomic_DNA"/>
</dbReference>
<dbReference type="Gene3D" id="2.60.40.60">
    <property type="entry name" value="Cadherins"/>
    <property type="match status" value="12"/>
</dbReference>
<dbReference type="Pfam" id="PF00028">
    <property type="entry name" value="Cadherin"/>
    <property type="match status" value="5"/>
</dbReference>
<feature type="domain" description="Cadherin" evidence="10">
    <location>
        <begin position="294"/>
        <end position="395"/>
    </location>
</feature>
<dbReference type="SUPFAM" id="SSF49313">
    <property type="entry name" value="Cadherin-like"/>
    <property type="match status" value="12"/>
</dbReference>
<feature type="region of interest" description="Disordered" evidence="8">
    <location>
        <begin position="48"/>
        <end position="71"/>
    </location>
</feature>
<dbReference type="GO" id="GO:0005509">
    <property type="term" value="F:calcium ion binding"/>
    <property type="evidence" value="ECO:0007669"/>
    <property type="project" value="UniProtKB-UniRule"/>
</dbReference>
<organism evidence="12 13">
    <name type="scientific">Helobdella robusta</name>
    <name type="common">Californian leech</name>
    <dbReference type="NCBI Taxonomy" id="6412"/>
    <lineage>
        <taxon>Eukaryota</taxon>
        <taxon>Metazoa</taxon>
        <taxon>Spiralia</taxon>
        <taxon>Lophotrochozoa</taxon>
        <taxon>Annelida</taxon>
        <taxon>Clitellata</taxon>
        <taxon>Hirudinea</taxon>
        <taxon>Rhynchobdellida</taxon>
        <taxon>Glossiphoniidae</taxon>
        <taxon>Helobdella</taxon>
    </lineage>
</organism>
<dbReference type="GO" id="GO:0030855">
    <property type="term" value="P:epithelial cell differentiation"/>
    <property type="evidence" value="ECO:0000318"/>
    <property type="project" value="GO_Central"/>
</dbReference>
<dbReference type="FunFam" id="2.60.40.60:FF:000092">
    <property type="entry name" value="Protocadherin 8"/>
    <property type="match status" value="1"/>
</dbReference>
<feature type="domain" description="Cadherin" evidence="10">
    <location>
        <begin position="1632"/>
        <end position="1739"/>
    </location>
</feature>
<evidence type="ECO:0000259" key="10">
    <source>
        <dbReference type="PROSITE" id="PS50268"/>
    </source>
</evidence>
<comment type="subcellular location">
    <subcellularLocation>
        <location evidence="1">Membrane</location>
    </subcellularLocation>
</comment>
<feature type="domain" description="Cadherin" evidence="10">
    <location>
        <begin position="1203"/>
        <end position="1294"/>
    </location>
</feature>
<evidence type="ECO:0000313" key="11">
    <source>
        <dbReference type="EMBL" id="ESO07199.1"/>
    </source>
</evidence>
<feature type="domain" description="Cadherin" evidence="10">
    <location>
        <begin position="503"/>
        <end position="627"/>
    </location>
</feature>
<dbReference type="PANTHER" id="PTHR24026">
    <property type="entry name" value="FAT ATYPICAL CADHERIN-RELATED"/>
    <property type="match status" value="1"/>
</dbReference>
<dbReference type="GO" id="GO:0005886">
    <property type="term" value="C:plasma membrane"/>
    <property type="evidence" value="ECO:0000318"/>
    <property type="project" value="GO_Central"/>
</dbReference>
<dbReference type="STRING" id="6412.T1F353"/>
<dbReference type="InterPro" id="IPR020894">
    <property type="entry name" value="Cadherin_CS"/>
</dbReference>
<evidence type="ECO:0000256" key="1">
    <source>
        <dbReference type="ARBA" id="ARBA00004370"/>
    </source>
</evidence>
<dbReference type="OMA" id="DNINREM"/>
<gene>
    <name evidence="12" type="primary">20203252</name>
    <name evidence="11" type="ORF">HELRODRAFT_170509</name>
</gene>
<dbReference type="PROSITE" id="PS00232">
    <property type="entry name" value="CADHERIN_1"/>
    <property type="match status" value="2"/>
</dbReference>
<keyword evidence="6 9" id="KW-0472">Membrane</keyword>
<dbReference type="InParanoid" id="T1F353"/>
<dbReference type="CDD" id="cd11304">
    <property type="entry name" value="Cadherin_repeat"/>
    <property type="match status" value="10"/>
</dbReference>
<evidence type="ECO:0000256" key="5">
    <source>
        <dbReference type="ARBA" id="ARBA00022989"/>
    </source>
</evidence>
<name>T1F353_HELRO</name>
<dbReference type="RefSeq" id="XP_009014577.1">
    <property type="nucleotide sequence ID" value="XM_009016329.1"/>
</dbReference>
<feature type="domain" description="Cadherin" evidence="10">
    <location>
        <begin position="867"/>
        <end position="980"/>
    </location>
</feature>
<evidence type="ECO:0000256" key="3">
    <source>
        <dbReference type="ARBA" id="ARBA00022737"/>
    </source>
</evidence>
<feature type="domain" description="Cadherin" evidence="10">
    <location>
        <begin position="629"/>
        <end position="747"/>
    </location>
</feature>
<feature type="domain" description="Cadherin" evidence="10">
    <location>
        <begin position="985"/>
        <end position="1103"/>
    </location>
</feature>
<evidence type="ECO:0000313" key="12">
    <source>
        <dbReference type="EnsemblMetazoa" id="HelroP170509"/>
    </source>
</evidence>
<dbReference type="CTD" id="20203252"/>
<evidence type="ECO:0000256" key="2">
    <source>
        <dbReference type="ARBA" id="ARBA00022692"/>
    </source>
</evidence>
<keyword evidence="13" id="KW-1185">Reference proteome</keyword>
<dbReference type="EMBL" id="KB096222">
    <property type="protein sequence ID" value="ESO07199.1"/>
    <property type="molecule type" value="Genomic_DNA"/>
</dbReference>
<dbReference type="GO" id="GO:0007409">
    <property type="term" value="P:axonogenesis"/>
    <property type="evidence" value="ECO:0000318"/>
    <property type="project" value="GO_Central"/>
</dbReference>
<reference evidence="12" key="3">
    <citation type="submission" date="2015-06" db="UniProtKB">
        <authorList>
            <consortium name="EnsemblMetazoa"/>
        </authorList>
    </citation>
    <scope>IDENTIFICATION</scope>
</reference>
<evidence type="ECO:0000313" key="13">
    <source>
        <dbReference type="Proteomes" id="UP000015101"/>
    </source>
</evidence>
<dbReference type="PANTHER" id="PTHR24026:SF126">
    <property type="entry name" value="PROTOCADHERIN FAT 4"/>
    <property type="match status" value="1"/>
</dbReference>
<reference evidence="13" key="1">
    <citation type="submission" date="2012-12" db="EMBL/GenBank/DDBJ databases">
        <authorList>
            <person name="Hellsten U."/>
            <person name="Grimwood J."/>
            <person name="Chapman J.A."/>
            <person name="Shapiro H."/>
            <person name="Aerts A."/>
            <person name="Otillar R.P."/>
            <person name="Terry A.Y."/>
            <person name="Boore J.L."/>
            <person name="Simakov O."/>
            <person name="Marletaz F."/>
            <person name="Cho S.-J."/>
            <person name="Edsinger-Gonzales E."/>
            <person name="Havlak P."/>
            <person name="Kuo D.-H."/>
            <person name="Larsson T."/>
            <person name="Lv J."/>
            <person name="Arendt D."/>
            <person name="Savage R."/>
            <person name="Osoegawa K."/>
            <person name="de Jong P."/>
            <person name="Lindberg D.R."/>
            <person name="Seaver E.C."/>
            <person name="Weisblat D.A."/>
            <person name="Putnam N.H."/>
            <person name="Grigoriev I.V."/>
            <person name="Rokhsar D.S."/>
        </authorList>
    </citation>
    <scope>NUCLEOTIDE SEQUENCE</scope>
</reference>
<keyword evidence="2 9" id="KW-0812">Transmembrane</keyword>
<keyword evidence="4 7" id="KW-0106">Calcium</keyword>